<protein>
    <submittedName>
        <fullName evidence="1">Uncharacterized protein</fullName>
    </submittedName>
</protein>
<evidence type="ECO:0000313" key="2">
    <source>
        <dbReference type="Proteomes" id="UP000239757"/>
    </source>
</evidence>
<evidence type="ECO:0000313" key="1">
    <source>
        <dbReference type="EMBL" id="PPS11802.1"/>
    </source>
</evidence>
<reference evidence="1 2" key="1">
    <citation type="submission" date="2015-01" db="EMBL/GenBank/DDBJ databases">
        <title>Genome of allotetraploid Gossypium barbadense reveals genomic plasticity and fiber elongation in cotton evolution.</title>
        <authorList>
            <person name="Chen X."/>
            <person name="Liu X."/>
            <person name="Zhao B."/>
            <person name="Zheng H."/>
            <person name="Hu Y."/>
            <person name="Lu G."/>
            <person name="Yang C."/>
            <person name="Chen J."/>
            <person name="Shan C."/>
            <person name="Zhang L."/>
            <person name="Zhou Y."/>
            <person name="Wang L."/>
            <person name="Guo W."/>
            <person name="Bai Y."/>
            <person name="Ruan J."/>
            <person name="Shangguan X."/>
            <person name="Mao Y."/>
            <person name="Jiang J."/>
            <person name="Zhu Y."/>
            <person name="Lei J."/>
            <person name="Kang H."/>
            <person name="Chen S."/>
            <person name="He X."/>
            <person name="Wang R."/>
            <person name="Wang Y."/>
            <person name="Chen J."/>
            <person name="Wang L."/>
            <person name="Yu S."/>
            <person name="Wang B."/>
            <person name="Wei J."/>
            <person name="Song S."/>
            <person name="Lu X."/>
            <person name="Gao Z."/>
            <person name="Gu W."/>
            <person name="Deng X."/>
            <person name="Ma D."/>
            <person name="Wang S."/>
            <person name="Liang W."/>
            <person name="Fang L."/>
            <person name="Cai C."/>
            <person name="Zhu X."/>
            <person name="Zhou B."/>
            <person name="Zhang Y."/>
            <person name="Chen Z."/>
            <person name="Xu S."/>
            <person name="Zhu R."/>
            <person name="Wang S."/>
            <person name="Zhang T."/>
            <person name="Zhao G."/>
        </authorList>
    </citation>
    <scope>NUCLEOTIDE SEQUENCE [LARGE SCALE GENOMIC DNA]</scope>
    <source>
        <strain evidence="2">cv. Xinhai21</strain>
        <tissue evidence="1">Leaf</tissue>
    </source>
</reference>
<sequence>MKPRHVPAFPGTPGYSGYAGSRMPGLTYSNETNTSYYNRVIRSLAYRHRNRNDFRCARTPVNGVFIRNPGAKWESKMF</sequence>
<accession>A0A2P5Y870</accession>
<dbReference type="Proteomes" id="UP000239757">
    <property type="component" value="Unassembled WGS sequence"/>
</dbReference>
<organism evidence="1 2">
    <name type="scientific">Gossypium barbadense</name>
    <name type="common">Sea Island cotton</name>
    <name type="synonym">Hibiscus barbadensis</name>
    <dbReference type="NCBI Taxonomy" id="3634"/>
    <lineage>
        <taxon>Eukaryota</taxon>
        <taxon>Viridiplantae</taxon>
        <taxon>Streptophyta</taxon>
        <taxon>Embryophyta</taxon>
        <taxon>Tracheophyta</taxon>
        <taxon>Spermatophyta</taxon>
        <taxon>Magnoliopsida</taxon>
        <taxon>eudicotyledons</taxon>
        <taxon>Gunneridae</taxon>
        <taxon>Pentapetalae</taxon>
        <taxon>rosids</taxon>
        <taxon>malvids</taxon>
        <taxon>Malvales</taxon>
        <taxon>Malvaceae</taxon>
        <taxon>Malvoideae</taxon>
        <taxon>Gossypium</taxon>
    </lineage>
</organism>
<name>A0A2P5Y870_GOSBA</name>
<gene>
    <name evidence="1" type="ORF">GOBAR_AA08846</name>
</gene>
<dbReference type="AlphaFoldDB" id="A0A2P5Y870"/>
<proteinExistence type="predicted"/>
<dbReference type="EMBL" id="KZ663551">
    <property type="protein sequence ID" value="PPS11802.1"/>
    <property type="molecule type" value="Genomic_DNA"/>
</dbReference>